<feature type="domain" description="Glycosyltransferase 2-like" evidence="3">
    <location>
        <begin position="60"/>
        <end position="216"/>
    </location>
</feature>
<dbReference type="InterPro" id="IPR029044">
    <property type="entry name" value="Nucleotide-diphossugar_trans"/>
</dbReference>
<dbReference type="InterPro" id="IPR050256">
    <property type="entry name" value="Glycosyltransferase_2"/>
</dbReference>
<evidence type="ECO:0000256" key="2">
    <source>
        <dbReference type="SAM" id="MobiDB-lite"/>
    </source>
</evidence>
<organism evidence="4 5">
    <name type="scientific">Kitasatospora herbaricolor</name>
    <dbReference type="NCBI Taxonomy" id="68217"/>
    <lineage>
        <taxon>Bacteria</taxon>
        <taxon>Bacillati</taxon>
        <taxon>Actinomycetota</taxon>
        <taxon>Actinomycetes</taxon>
        <taxon>Kitasatosporales</taxon>
        <taxon>Streptomycetaceae</taxon>
        <taxon>Kitasatospora</taxon>
    </lineage>
</organism>
<evidence type="ECO:0000313" key="5">
    <source>
        <dbReference type="Proteomes" id="UP001432014"/>
    </source>
</evidence>
<dbReference type="Proteomes" id="UP001432014">
    <property type="component" value="Chromosome"/>
</dbReference>
<keyword evidence="5" id="KW-1185">Reference proteome</keyword>
<feature type="region of interest" description="Disordered" evidence="2">
    <location>
        <begin position="1"/>
        <end position="55"/>
    </location>
</feature>
<evidence type="ECO:0000256" key="1">
    <source>
        <dbReference type="ARBA" id="ARBA00006739"/>
    </source>
</evidence>
<proteinExistence type="inferred from homology"/>
<dbReference type="Pfam" id="PF00535">
    <property type="entry name" value="Glycos_transf_2"/>
    <property type="match status" value="1"/>
</dbReference>
<sequence length="289" mass="31594">MSTTLPPDAPPHPADDGRPSRRASDRVTSRRPLRRSTDPVSSRRPMRRSGDTVATTHTVSLVIPARDEARNIPWVFEQIPRCVDEVLLVDGASVDATITVAKRCLPTVRSVKQSAPGKGNALRSGFAAATGEYIVMMDADGSMWPGEIPHYLHFLDNGYDFVKGSRCIAGGGSLDLTRIRSLGNRALLAVVNRLYDSRLTDLCYGYCAFRREFLDELNLRSSGFEIEAEMIAHALRSGLRIAEVPSLELPRRSGRSHLHAVSDGRRVLRTLLAERPGARSAAPLAVGEG</sequence>
<evidence type="ECO:0000259" key="3">
    <source>
        <dbReference type="Pfam" id="PF00535"/>
    </source>
</evidence>
<dbReference type="EMBL" id="CP108482">
    <property type="protein sequence ID" value="WUS55764.1"/>
    <property type="molecule type" value="Genomic_DNA"/>
</dbReference>
<evidence type="ECO:0000313" key="4">
    <source>
        <dbReference type="EMBL" id="WUS55764.1"/>
    </source>
</evidence>
<dbReference type="RefSeq" id="WP_329499611.1">
    <property type="nucleotide sequence ID" value="NZ_CP108460.1"/>
</dbReference>
<protein>
    <submittedName>
        <fullName evidence="4">Glycosyltransferase family 2 protein</fullName>
    </submittedName>
</protein>
<dbReference type="InterPro" id="IPR001173">
    <property type="entry name" value="Glyco_trans_2-like"/>
</dbReference>
<dbReference type="CDD" id="cd04179">
    <property type="entry name" value="DPM_DPG-synthase_like"/>
    <property type="match status" value="1"/>
</dbReference>
<gene>
    <name evidence="4" type="ORF">OG469_09690</name>
</gene>
<dbReference type="PANTHER" id="PTHR48090">
    <property type="entry name" value="UNDECAPRENYL-PHOSPHATE 4-DEOXY-4-FORMAMIDO-L-ARABINOSE TRANSFERASE-RELATED"/>
    <property type="match status" value="1"/>
</dbReference>
<dbReference type="SUPFAM" id="SSF53448">
    <property type="entry name" value="Nucleotide-diphospho-sugar transferases"/>
    <property type="match status" value="1"/>
</dbReference>
<accession>A0ABZ1W4K1</accession>
<dbReference type="PANTHER" id="PTHR48090:SF7">
    <property type="entry name" value="RFBJ PROTEIN"/>
    <property type="match status" value="1"/>
</dbReference>
<feature type="compositionally biased region" description="Basic and acidic residues" evidence="2">
    <location>
        <begin position="13"/>
        <end position="28"/>
    </location>
</feature>
<comment type="similarity">
    <text evidence="1">Belongs to the glycosyltransferase 2 family.</text>
</comment>
<name>A0ABZ1W4K1_9ACTN</name>
<dbReference type="Gene3D" id="3.90.550.10">
    <property type="entry name" value="Spore Coat Polysaccharide Biosynthesis Protein SpsA, Chain A"/>
    <property type="match status" value="1"/>
</dbReference>
<reference evidence="4 5" key="1">
    <citation type="submission" date="2022-10" db="EMBL/GenBank/DDBJ databases">
        <title>The complete genomes of actinobacterial strains from the NBC collection.</title>
        <authorList>
            <person name="Joergensen T.S."/>
            <person name="Alvarez Arevalo M."/>
            <person name="Sterndorff E.B."/>
            <person name="Faurdal D."/>
            <person name="Vuksanovic O."/>
            <person name="Mourched A.-S."/>
            <person name="Charusanti P."/>
            <person name="Shaw S."/>
            <person name="Blin K."/>
            <person name="Weber T."/>
        </authorList>
    </citation>
    <scope>NUCLEOTIDE SEQUENCE [LARGE SCALE GENOMIC DNA]</scope>
    <source>
        <strain evidence="4 5">NBC_01247</strain>
    </source>
</reference>